<dbReference type="PANTHER" id="PTHR35446">
    <property type="entry name" value="SI:CH211-175M2.5"/>
    <property type="match status" value="1"/>
</dbReference>
<sequence length="79" mass="9066">MVTELLKGIDHALFLLPEQQIPHQLISVTAELTRAPERFNHQHVKRLQTLGVSDTQVMRIIFSIAITGWTNRLRHTLGK</sequence>
<reference evidence="1 2" key="1">
    <citation type="submission" date="2012-05" db="EMBL/GenBank/DDBJ databases">
        <title>Genome sequence of Yersinia Pestis PY-08.</title>
        <authorList>
            <person name="Santana-Cruz I."/>
            <person name="Sengamalay N."/>
            <person name="McCracken C."/>
            <person name="Daugherty S.C."/>
            <person name="Maroo A."/>
            <person name="Vara P.G."/>
            <person name="Tallon L.J."/>
            <person name="Sadzewicz L."/>
            <person name="Vinetz J.M."/>
            <person name="Cespedes Zambrano M.J."/>
            <person name="Fraser-Liggett C.M."/>
            <person name="Tettelin H."/>
        </authorList>
    </citation>
    <scope>NUCLEOTIDE SEQUENCE [LARGE SCALE GENOMIC DNA]</scope>
    <source>
        <strain evidence="1 2">PY-08</strain>
    </source>
</reference>
<dbReference type="Proteomes" id="UP000003231">
    <property type="component" value="Unassembled WGS sequence"/>
</dbReference>
<evidence type="ECO:0000313" key="1">
    <source>
        <dbReference type="EMBL" id="EIR17726.1"/>
    </source>
</evidence>
<dbReference type="EMBL" id="AKRT01000323">
    <property type="protein sequence ID" value="EIR17726.1"/>
    <property type="molecule type" value="Genomic_DNA"/>
</dbReference>
<evidence type="ECO:0008006" key="3">
    <source>
        <dbReference type="Google" id="ProtNLM"/>
    </source>
</evidence>
<dbReference type="SUPFAM" id="SSF69118">
    <property type="entry name" value="AhpD-like"/>
    <property type="match status" value="1"/>
</dbReference>
<protein>
    <recommendedName>
        <fullName evidence="3">Carboxymuconolactone decarboxylase family protein</fullName>
    </recommendedName>
</protein>
<dbReference type="InterPro" id="IPR029032">
    <property type="entry name" value="AhpD-like"/>
</dbReference>
<accession>A0AB72ZJU7</accession>
<gene>
    <name evidence="1" type="ORF">YPPY08_2754</name>
</gene>
<proteinExistence type="predicted"/>
<organism evidence="1 2">
    <name type="scientific">Yersinia pestis PY-08</name>
    <dbReference type="NCBI Taxonomy" id="992134"/>
    <lineage>
        <taxon>Bacteria</taxon>
        <taxon>Pseudomonadati</taxon>
        <taxon>Pseudomonadota</taxon>
        <taxon>Gammaproteobacteria</taxon>
        <taxon>Enterobacterales</taxon>
        <taxon>Yersiniaceae</taxon>
        <taxon>Yersinia</taxon>
    </lineage>
</organism>
<name>A0AB72ZJU7_YERPE</name>
<comment type="caution">
    <text evidence="1">The sequence shown here is derived from an EMBL/GenBank/DDBJ whole genome shotgun (WGS) entry which is preliminary data.</text>
</comment>
<evidence type="ECO:0000313" key="2">
    <source>
        <dbReference type="Proteomes" id="UP000003231"/>
    </source>
</evidence>
<dbReference type="Gene3D" id="1.20.1290.10">
    <property type="entry name" value="AhpD-like"/>
    <property type="match status" value="1"/>
</dbReference>
<dbReference type="PANTHER" id="PTHR35446:SF3">
    <property type="entry name" value="CMD DOMAIN-CONTAINING PROTEIN"/>
    <property type="match status" value="1"/>
</dbReference>
<dbReference type="AlphaFoldDB" id="A0AB72ZJU7"/>